<keyword evidence="4" id="KW-1185">Reference proteome</keyword>
<proteinExistence type="predicted"/>
<evidence type="ECO:0008006" key="5">
    <source>
        <dbReference type="Google" id="ProtNLM"/>
    </source>
</evidence>
<evidence type="ECO:0000256" key="1">
    <source>
        <dbReference type="SAM" id="Phobius"/>
    </source>
</evidence>
<feature type="chain" id="PRO_5018750663" description="Ig-like domain-containing protein" evidence="2">
    <location>
        <begin position="18"/>
        <end position="197"/>
    </location>
</feature>
<evidence type="ECO:0000313" key="3">
    <source>
        <dbReference type="Ensembl" id="ENSAPOP00000004309.1"/>
    </source>
</evidence>
<dbReference type="PANTHER" id="PTHR15193:SF1">
    <property type="entry name" value="CD83 ANTIGEN"/>
    <property type="match status" value="1"/>
</dbReference>
<keyword evidence="1" id="KW-0472">Membrane</keyword>
<evidence type="ECO:0000256" key="2">
    <source>
        <dbReference type="SAM" id="SignalP"/>
    </source>
</evidence>
<reference evidence="3" key="2">
    <citation type="submission" date="2025-09" db="UniProtKB">
        <authorList>
            <consortium name="Ensembl"/>
        </authorList>
    </citation>
    <scope>IDENTIFICATION</scope>
</reference>
<name>A0A3Q1EKT7_9TELE</name>
<keyword evidence="2" id="KW-0732">Signal</keyword>
<keyword evidence="1" id="KW-1133">Transmembrane helix</keyword>
<accession>A0A3Q1EKT7</accession>
<protein>
    <recommendedName>
        <fullName evidence="5">Ig-like domain-containing protein</fullName>
    </recommendedName>
</protein>
<keyword evidence="1" id="KW-0812">Transmembrane</keyword>
<organism evidence="3 4">
    <name type="scientific">Acanthochromis polyacanthus</name>
    <name type="common">spiny chromis</name>
    <dbReference type="NCBI Taxonomy" id="80966"/>
    <lineage>
        <taxon>Eukaryota</taxon>
        <taxon>Metazoa</taxon>
        <taxon>Chordata</taxon>
        <taxon>Craniata</taxon>
        <taxon>Vertebrata</taxon>
        <taxon>Euteleostomi</taxon>
        <taxon>Actinopterygii</taxon>
        <taxon>Neopterygii</taxon>
        <taxon>Teleostei</taxon>
        <taxon>Neoteleostei</taxon>
        <taxon>Acanthomorphata</taxon>
        <taxon>Ovalentaria</taxon>
        <taxon>Pomacentridae</taxon>
        <taxon>Acanthochromis</taxon>
    </lineage>
</organism>
<feature type="transmembrane region" description="Helical" evidence="1">
    <location>
        <begin position="127"/>
        <end position="150"/>
    </location>
</feature>
<dbReference type="AlphaFoldDB" id="A0A3Q1EKT7"/>
<dbReference type="InParanoid" id="A0A3Q1EKT7"/>
<dbReference type="GeneTree" id="ENSGT00510000051337"/>
<dbReference type="Proteomes" id="UP000257200">
    <property type="component" value="Unplaced"/>
</dbReference>
<dbReference type="PANTHER" id="PTHR15193">
    <property type="entry name" value="CD83 ANTIGEN"/>
    <property type="match status" value="1"/>
</dbReference>
<evidence type="ECO:0000313" key="4">
    <source>
        <dbReference type="Proteomes" id="UP000257200"/>
    </source>
</evidence>
<dbReference type="Ensembl" id="ENSAPOT00000010267.1">
    <property type="protein sequence ID" value="ENSAPOP00000004309.1"/>
    <property type="gene ID" value="ENSAPOG00000005914.1"/>
</dbReference>
<dbReference type="STRING" id="80966.ENSAPOP00000004309"/>
<feature type="signal peptide" evidence="2">
    <location>
        <begin position="1"/>
        <end position="17"/>
    </location>
</feature>
<sequence length="197" mass="22381">MSPVLLNLSVLLSLGKCVFLNAAVLEDMPQVVFLSKEDGFLPCTAKHKPGVQYRAVRWYKNIHANEQISFTSYCSGTQCISVGRVFFKDNFIIDHNVILNYFCIYLCSSFHNDCPVGPTEYKPSDTYLVIFATAVLMLALVIFLLSYYCLKNTIKEKKKMPKKETFLNAPLKPLDKKDLMLIYTLGPKTSTMKHICV</sequence>
<reference evidence="3" key="1">
    <citation type="submission" date="2025-08" db="UniProtKB">
        <authorList>
            <consortium name="Ensembl"/>
        </authorList>
    </citation>
    <scope>IDENTIFICATION</scope>
</reference>